<dbReference type="AlphaFoldDB" id="A0A1R0II12"/>
<dbReference type="Pfam" id="PF14034">
    <property type="entry name" value="Spore_YtrH"/>
    <property type="match status" value="1"/>
</dbReference>
<dbReference type="Proteomes" id="UP000242705">
    <property type="component" value="Unassembled WGS sequence"/>
</dbReference>
<dbReference type="EMBL" id="PXYX01000011">
    <property type="protein sequence ID" value="PSR27721.1"/>
    <property type="molecule type" value="Genomic_DNA"/>
</dbReference>
<evidence type="ECO:0000256" key="1">
    <source>
        <dbReference type="SAM" id="Phobius"/>
    </source>
</evidence>
<feature type="transmembrane region" description="Helical" evidence="1">
    <location>
        <begin position="12"/>
        <end position="33"/>
    </location>
</feature>
<organism evidence="2 3">
    <name type="scientific">Sulfobacillus thermosulfidooxidans</name>
    <dbReference type="NCBI Taxonomy" id="28034"/>
    <lineage>
        <taxon>Bacteria</taxon>
        <taxon>Bacillati</taxon>
        <taxon>Bacillota</taxon>
        <taxon>Clostridia</taxon>
        <taxon>Eubacteriales</taxon>
        <taxon>Clostridiales Family XVII. Incertae Sedis</taxon>
        <taxon>Sulfobacillus</taxon>
    </lineage>
</organism>
<evidence type="ECO:0000313" key="2">
    <source>
        <dbReference type="EMBL" id="PSR27721.1"/>
    </source>
</evidence>
<proteinExistence type="predicted"/>
<evidence type="ECO:0000313" key="3">
    <source>
        <dbReference type="Proteomes" id="UP000242705"/>
    </source>
</evidence>
<name>A0A1R0II12_SULTH</name>
<keyword evidence="1" id="KW-1133">Transmembrane helix</keyword>
<keyword evidence="1" id="KW-0812">Transmembrane</keyword>
<accession>A0A1R0II12</accession>
<reference evidence="2 3" key="1">
    <citation type="journal article" date="2014" name="BMC Genomics">
        <title>Comparison of environmental and isolate Sulfobacillus genomes reveals diverse carbon, sulfur, nitrogen, and hydrogen metabolisms.</title>
        <authorList>
            <person name="Justice N.B."/>
            <person name="Norman A."/>
            <person name="Brown C.T."/>
            <person name="Singh A."/>
            <person name="Thomas B.C."/>
            <person name="Banfield J.F."/>
        </authorList>
    </citation>
    <scope>NUCLEOTIDE SEQUENCE [LARGE SCALE GENOMIC DNA]</scope>
    <source>
        <strain evidence="2">AMDSBA5</strain>
    </source>
</reference>
<dbReference type="InterPro" id="IPR025689">
    <property type="entry name" value="Spore_YtrH"/>
</dbReference>
<feature type="transmembrane region" description="Helical" evidence="1">
    <location>
        <begin position="45"/>
        <end position="66"/>
    </location>
</feature>
<comment type="caution">
    <text evidence="2">The sequence shown here is derived from an EMBL/GenBank/DDBJ whole genome shotgun (WGS) entry which is preliminary data.</text>
</comment>
<keyword evidence="1" id="KW-0472">Membrane</keyword>
<protein>
    <submittedName>
        <fullName evidence="2">Sporulation protein</fullName>
    </submittedName>
</protein>
<sequence length="105" mass="10958">MTKLIRVGVPPYFLALGVTLGGGLLGALGLWMAGKGAQDPASTAYRIRIWAVAIAIGGTLTALENLERGLSARAIPSILRDGLAITMAYFGAQSGYWLLSQLGKP</sequence>
<gene>
    <name evidence="2" type="ORF">C7B47_07580</name>
</gene>